<dbReference type="InterPro" id="IPR056362">
    <property type="entry name" value="AtuA-like_ferredoxin_dom"/>
</dbReference>
<proteinExistence type="predicted"/>
<organism evidence="2 3">
    <name type="scientific">Streptomyces prunicolor</name>
    <dbReference type="NCBI Taxonomy" id="67348"/>
    <lineage>
        <taxon>Bacteria</taxon>
        <taxon>Bacillati</taxon>
        <taxon>Actinomycetota</taxon>
        <taxon>Actinomycetes</taxon>
        <taxon>Kitasatosporales</taxon>
        <taxon>Streptomycetaceae</taxon>
        <taxon>Streptomyces</taxon>
    </lineage>
</organism>
<dbReference type="RefSeq" id="WP_317772051.1">
    <property type="nucleotide sequence ID" value="NZ_JAWMAJ010000054.1"/>
</dbReference>
<dbReference type="Proteomes" id="UP001187346">
    <property type="component" value="Unassembled WGS sequence"/>
</dbReference>
<name>A0ABU4FBD0_9ACTN</name>
<feature type="domain" description="AtuA-like ferredoxin-fold" evidence="1">
    <location>
        <begin position="1"/>
        <end position="99"/>
    </location>
</feature>
<dbReference type="Pfam" id="PF23544">
    <property type="entry name" value="AtuA_ferredoxin"/>
    <property type="match status" value="1"/>
</dbReference>
<keyword evidence="3" id="KW-1185">Reference proteome</keyword>
<dbReference type="PANTHER" id="PTHR47708">
    <property type="match status" value="1"/>
</dbReference>
<sequence length="109" mass="11954">MKLHELAHARSGDKGSTADISVIAYRPAHYPHLRALLTPDRIRAHFPDLPPGPIHRYEIPSLHALKFVLHDALDGGVTRSLRLDAHGKSLAACLLEMDVPTPPTTDAKD</sequence>
<protein>
    <recommendedName>
        <fullName evidence="1">AtuA-like ferredoxin-fold domain-containing protein</fullName>
    </recommendedName>
</protein>
<evidence type="ECO:0000313" key="3">
    <source>
        <dbReference type="Proteomes" id="UP001187346"/>
    </source>
</evidence>
<evidence type="ECO:0000313" key="2">
    <source>
        <dbReference type="EMBL" id="MDV7217900.1"/>
    </source>
</evidence>
<dbReference type="PANTHER" id="PTHR47708:SF2">
    <property type="entry name" value="SI:CH73-132F6.5"/>
    <property type="match status" value="1"/>
</dbReference>
<comment type="caution">
    <text evidence="2">The sequence shown here is derived from an EMBL/GenBank/DDBJ whole genome shotgun (WGS) entry which is preliminary data.</text>
</comment>
<accession>A0ABU4FBD0</accession>
<evidence type="ECO:0000259" key="1">
    <source>
        <dbReference type="Pfam" id="PF23544"/>
    </source>
</evidence>
<gene>
    <name evidence="2" type="ORF">R5A26_18260</name>
</gene>
<reference evidence="2 3" key="1">
    <citation type="submission" date="2023-10" db="EMBL/GenBank/DDBJ databases">
        <title>Characterization of rhizosphere-enriched actinobacteria from wheat plants lab-grown on chernevaya soil.</title>
        <authorList>
            <person name="Tikhonova E.N."/>
            <person name="Konopkin A."/>
            <person name="Kravchenko I.K."/>
        </authorList>
    </citation>
    <scope>NUCLEOTIDE SEQUENCE [LARGE SCALE GENOMIC DNA]</scope>
    <source>
        <strain evidence="2 3">RR29</strain>
    </source>
</reference>
<dbReference type="EMBL" id="JAWMAJ010000054">
    <property type="protein sequence ID" value="MDV7217900.1"/>
    <property type="molecule type" value="Genomic_DNA"/>
</dbReference>